<dbReference type="Proteomes" id="UP000011518">
    <property type="component" value="Unassembled WGS sequence"/>
</dbReference>
<dbReference type="EMBL" id="KB320859">
    <property type="protein sequence ID" value="ELW61709.1"/>
    <property type="molecule type" value="Genomic_DNA"/>
</dbReference>
<feature type="signal peptide" evidence="7">
    <location>
        <begin position="1"/>
        <end position="23"/>
    </location>
</feature>
<dbReference type="GO" id="GO:0008009">
    <property type="term" value="F:chemokine activity"/>
    <property type="evidence" value="ECO:0007669"/>
    <property type="project" value="InterPro"/>
</dbReference>
<protein>
    <recommendedName>
        <fullName evidence="7">C-C motif chemokine</fullName>
    </recommendedName>
</protein>
<dbReference type="GO" id="GO:0030335">
    <property type="term" value="P:positive regulation of cell migration"/>
    <property type="evidence" value="ECO:0007669"/>
    <property type="project" value="TreeGrafter"/>
</dbReference>
<gene>
    <name evidence="9" type="ORF">TREES_T100005509</name>
</gene>
<dbReference type="CDD" id="cd00272">
    <property type="entry name" value="Chemokine_CC"/>
    <property type="match status" value="1"/>
</dbReference>
<keyword evidence="6" id="KW-1015">Disulfide bond</keyword>
<keyword evidence="5 7" id="KW-0732">Signal</keyword>
<reference evidence="10" key="1">
    <citation type="submission" date="2012-07" db="EMBL/GenBank/DDBJ databases">
        <title>Genome of the Chinese tree shrew, a rising model animal genetically related to primates.</title>
        <authorList>
            <person name="Zhang G."/>
            <person name="Fan Y."/>
            <person name="Yao Y."/>
            <person name="Huang Z."/>
        </authorList>
    </citation>
    <scope>NUCLEOTIDE SEQUENCE [LARGE SCALE GENOMIC DNA]</scope>
</reference>
<comment type="similarity">
    <text evidence="2 7">Belongs to the intercrine beta (chemokine CC) family.</text>
</comment>
<evidence type="ECO:0000256" key="6">
    <source>
        <dbReference type="ARBA" id="ARBA00023157"/>
    </source>
</evidence>
<dbReference type="PANTHER" id="PTHR12015:SF161">
    <property type="entry name" value="C-C MOTIF CHEMOKINE 7"/>
    <property type="match status" value="1"/>
</dbReference>
<keyword evidence="10" id="KW-1185">Reference proteome</keyword>
<dbReference type="eggNOG" id="ENOG502S6ZP">
    <property type="taxonomic scope" value="Eukaryota"/>
</dbReference>
<accession>L9KGU8</accession>
<proteinExistence type="inferred from homology"/>
<keyword evidence="4 7" id="KW-0964">Secreted</keyword>
<dbReference type="KEGG" id="tup:102468910"/>
<dbReference type="SUPFAM" id="SSF54117">
    <property type="entry name" value="Interleukin 8-like chemokines"/>
    <property type="match status" value="1"/>
</dbReference>
<dbReference type="GO" id="GO:0061844">
    <property type="term" value="P:antimicrobial humoral immune response mediated by antimicrobial peptide"/>
    <property type="evidence" value="ECO:0007669"/>
    <property type="project" value="TreeGrafter"/>
</dbReference>
<feature type="domain" description="Chemokine interleukin-8-like" evidence="8">
    <location>
        <begin position="30"/>
        <end position="89"/>
    </location>
</feature>
<organism evidence="9 10">
    <name type="scientific">Tupaia chinensis</name>
    <name type="common">Chinese tree shrew</name>
    <name type="synonym">Tupaia belangeri chinensis</name>
    <dbReference type="NCBI Taxonomy" id="246437"/>
    <lineage>
        <taxon>Eukaryota</taxon>
        <taxon>Metazoa</taxon>
        <taxon>Chordata</taxon>
        <taxon>Craniata</taxon>
        <taxon>Vertebrata</taxon>
        <taxon>Euteleostomi</taxon>
        <taxon>Mammalia</taxon>
        <taxon>Eutheria</taxon>
        <taxon>Euarchontoglires</taxon>
        <taxon>Scandentia</taxon>
        <taxon>Tupaiidae</taxon>
        <taxon>Tupaia</taxon>
    </lineage>
</organism>
<dbReference type="InterPro" id="IPR039809">
    <property type="entry name" value="Chemokine_b/g/d"/>
</dbReference>
<dbReference type="SMART" id="SM00199">
    <property type="entry name" value="SCY"/>
    <property type="match status" value="1"/>
</dbReference>
<dbReference type="InterPro" id="IPR036048">
    <property type="entry name" value="Interleukin_8-like_sf"/>
</dbReference>
<dbReference type="InParanoid" id="L9KGU8"/>
<keyword evidence="3 7" id="KW-0202">Cytokine</keyword>
<dbReference type="GO" id="GO:0048020">
    <property type="term" value="F:CCR chemokine receptor binding"/>
    <property type="evidence" value="ECO:0007669"/>
    <property type="project" value="TreeGrafter"/>
</dbReference>
<dbReference type="InterPro" id="IPR001811">
    <property type="entry name" value="Chemokine_IL8-like_dom"/>
</dbReference>
<dbReference type="OrthoDB" id="8934837at2759"/>
<dbReference type="FunFam" id="2.40.50.40:FF:000002">
    <property type="entry name" value="C-C motif chemokine"/>
    <property type="match status" value="1"/>
</dbReference>
<feature type="chain" id="PRO_5005139394" description="C-C motif chemokine" evidence="7">
    <location>
        <begin position="24"/>
        <end position="98"/>
    </location>
</feature>
<evidence type="ECO:0000256" key="5">
    <source>
        <dbReference type="ARBA" id="ARBA00022729"/>
    </source>
</evidence>
<comment type="subcellular location">
    <subcellularLocation>
        <location evidence="1 7">Secreted</location>
    </subcellularLocation>
</comment>
<dbReference type="InterPro" id="IPR000827">
    <property type="entry name" value="Chemokine_CC_CS"/>
</dbReference>
<dbReference type="Gene3D" id="2.40.50.40">
    <property type="match status" value="1"/>
</dbReference>
<evidence type="ECO:0000313" key="9">
    <source>
        <dbReference type="EMBL" id="ELW61709.1"/>
    </source>
</evidence>
<evidence type="ECO:0000256" key="4">
    <source>
        <dbReference type="ARBA" id="ARBA00022525"/>
    </source>
</evidence>
<dbReference type="GO" id="GO:0005615">
    <property type="term" value="C:extracellular space"/>
    <property type="evidence" value="ECO:0007669"/>
    <property type="project" value="UniProtKB-KW"/>
</dbReference>
<dbReference type="Pfam" id="PF00048">
    <property type="entry name" value="IL8"/>
    <property type="match status" value="1"/>
</dbReference>
<name>L9KGU8_TUPCH</name>
<evidence type="ECO:0000256" key="2">
    <source>
        <dbReference type="ARBA" id="ARBA00010868"/>
    </source>
</evidence>
<dbReference type="GO" id="GO:0070098">
    <property type="term" value="P:chemokine-mediated signaling pathway"/>
    <property type="evidence" value="ECO:0007669"/>
    <property type="project" value="TreeGrafter"/>
</dbReference>
<keyword evidence="7" id="KW-0145">Chemotaxis</keyword>
<dbReference type="PROSITE" id="PS00472">
    <property type="entry name" value="SMALL_CYTOKINES_CC"/>
    <property type="match status" value="1"/>
</dbReference>
<dbReference type="PANTHER" id="PTHR12015">
    <property type="entry name" value="SMALL INDUCIBLE CYTOKINE A"/>
    <property type="match status" value="1"/>
</dbReference>
<evidence type="ECO:0000259" key="8">
    <source>
        <dbReference type="SMART" id="SM00199"/>
    </source>
</evidence>
<evidence type="ECO:0000256" key="3">
    <source>
        <dbReference type="ARBA" id="ARBA00022514"/>
    </source>
</evidence>
<evidence type="ECO:0000313" key="10">
    <source>
        <dbReference type="Proteomes" id="UP000011518"/>
    </source>
</evidence>
<dbReference type="FunCoup" id="L9KGU8">
    <property type="interactions" value="428"/>
</dbReference>
<dbReference type="GO" id="GO:0006954">
    <property type="term" value="P:inflammatory response"/>
    <property type="evidence" value="ECO:0007669"/>
    <property type="project" value="TreeGrafter"/>
</dbReference>
<reference evidence="10" key="2">
    <citation type="journal article" date="2013" name="Nat. Commun.">
        <title>Genome of the Chinese tree shrew.</title>
        <authorList>
            <person name="Fan Y."/>
            <person name="Huang Z.Y."/>
            <person name="Cao C.C."/>
            <person name="Chen C.S."/>
            <person name="Chen Y.X."/>
            <person name="Fan D.D."/>
            <person name="He J."/>
            <person name="Hou H.L."/>
            <person name="Hu L."/>
            <person name="Hu X.T."/>
            <person name="Jiang X.T."/>
            <person name="Lai R."/>
            <person name="Lang Y.S."/>
            <person name="Liang B."/>
            <person name="Liao S.G."/>
            <person name="Mu D."/>
            <person name="Ma Y.Y."/>
            <person name="Niu Y.Y."/>
            <person name="Sun X.Q."/>
            <person name="Xia J.Q."/>
            <person name="Xiao J."/>
            <person name="Xiong Z.Q."/>
            <person name="Xu L."/>
            <person name="Yang L."/>
            <person name="Zhang Y."/>
            <person name="Zhao W."/>
            <person name="Zhao X.D."/>
            <person name="Zheng Y.T."/>
            <person name="Zhou J.M."/>
            <person name="Zhu Y.B."/>
            <person name="Zhang G.J."/>
            <person name="Wang J."/>
            <person name="Yao Y.G."/>
        </authorList>
    </citation>
    <scope>NUCLEOTIDE SEQUENCE [LARGE SCALE GENOMIC DNA]</scope>
</reference>
<sequence>MKVSAVLLCLLLSAATFSLQGLAQPNGLSTSTCCYKFTNKMIPKQRLESYRRITSSYCPQEAVIFKTKLARNVCADPQQKWVQDSIAYLDKKAQNPKP</sequence>
<dbReference type="GO" id="GO:0048245">
    <property type="term" value="P:eosinophil chemotaxis"/>
    <property type="evidence" value="ECO:0007669"/>
    <property type="project" value="TreeGrafter"/>
</dbReference>
<evidence type="ECO:0000256" key="7">
    <source>
        <dbReference type="RuleBase" id="RU361150"/>
    </source>
</evidence>
<evidence type="ECO:0000256" key="1">
    <source>
        <dbReference type="ARBA" id="ARBA00004613"/>
    </source>
</evidence>
<dbReference type="AlphaFoldDB" id="L9KGU8"/>
<dbReference type="STRING" id="246437.L9KGU8"/>